<organism evidence="1 2">
    <name type="scientific">Streptomyces spectabilis</name>
    <dbReference type="NCBI Taxonomy" id="68270"/>
    <lineage>
        <taxon>Bacteria</taxon>
        <taxon>Bacillati</taxon>
        <taxon>Actinomycetota</taxon>
        <taxon>Actinomycetes</taxon>
        <taxon>Kitasatosporales</taxon>
        <taxon>Streptomycetaceae</taxon>
        <taxon>Streptomyces</taxon>
    </lineage>
</organism>
<dbReference type="GO" id="GO:0003677">
    <property type="term" value="F:DNA binding"/>
    <property type="evidence" value="ECO:0007669"/>
    <property type="project" value="UniProtKB-KW"/>
</dbReference>
<gene>
    <name evidence="1" type="ORF">FH965_04560</name>
</gene>
<dbReference type="Gene3D" id="3.90.1150.30">
    <property type="match status" value="1"/>
</dbReference>
<proteinExistence type="predicted"/>
<name>A0A516R2Q3_STRST</name>
<reference evidence="1 2" key="1">
    <citation type="journal article" date="2019" name="J. Ind. Microbiol. Biotechnol.">
        <title>The complete genomic sequence of Streptomyces spectabilis NRRL-2792 and identification of secondary metabolite biosynthetic gene clusters.</title>
        <authorList>
            <person name="Sinha A."/>
            <person name="Phillips-Salemka S."/>
            <person name="Niraula T.A."/>
            <person name="Short K.A."/>
            <person name="Niraula N.P."/>
        </authorList>
    </citation>
    <scope>NUCLEOTIDE SEQUENCE [LARGE SCALE GENOMIC DNA]</scope>
    <source>
        <strain evidence="1 2">NRRL 2792</strain>
    </source>
</reference>
<sequence length="116" mass="13094">MVTADDVRALALALPGTEEKAAWGQPTFRVGGRIFAALADDDASMGVRCPREERDELIAAEPEKFFIRPGHDDRYDWLRVRLSALADEAELRDVLADAWRQRAPRRLAAEHPDPWV</sequence>
<dbReference type="Proteomes" id="UP000316806">
    <property type="component" value="Chromosome"/>
</dbReference>
<accession>A0A516R2Q3</accession>
<dbReference type="SUPFAM" id="SSF142906">
    <property type="entry name" value="YjbR-like"/>
    <property type="match status" value="1"/>
</dbReference>
<dbReference type="AlphaFoldDB" id="A0A516R2Q3"/>
<evidence type="ECO:0000313" key="2">
    <source>
        <dbReference type="Proteomes" id="UP000316806"/>
    </source>
</evidence>
<dbReference type="InterPro" id="IPR058532">
    <property type="entry name" value="YjbR/MT2646/Rv2570-like"/>
</dbReference>
<evidence type="ECO:0000313" key="1">
    <source>
        <dbReference type="EMBL" id="QDQ09921.1"/>
    </source>
</evidence>
<dbReference type="RefSeq" id="WP_144001497.1">
    <property type="nucleotide sequence ID" value="NZ_CP040916.1"/>
</dbReference>
<dbReference type="InterPro" id="IPR038056">
    <property type="entry name" value="YjbR-like_sf"/>
</dbReference>
<keyword evidence="1" id="KW-0238">DNA-binding</keyword>
<dbReference type="Pfam" id="PF04237">
    <property type="entry name" value="YjbR"/>
    <property type="match status" value="1"/>
</dbReference>
<protein>
    <submittedName>
        <fullName evidence="1">MmcQ/YjbR family DNA-binding protein</fullName>
    </submittedName>
</protein>
<dbReference type="EMBL" id="CP040916">
    <property type="protein sequence ID" value="QDQ09921.1"/>
    <property type="molecule type" value="Genomic_DNA"/>
</dbReference>